<keyword evidence="3" id="KW-1185">Reference proteome</keyword>
<organism evidence="2 3">
    <name type="scientific">Homarus americanus</name>
    <name type="common">American lobster</name>
    <dbReference type="NCBI Taxonomy" id="6706"/>
    <lineage>
        <taxon>Eukaryota</taxon>
        <taxon>Metazoa</taxon>
        <taxon>Ecdysozoa</taxon>
        <taxon>Arthropoda</taxon>
        <taxon>Crustacea</taxon>
        <taxon>Multicrustacea</taxon>
        <taxon>Malacostraca</taxon>
        <taxon>Eumalacostraca</taxon>
        <taxon>Eucarida</taxon>
        <taxon>Decapoda</taxon>
        <taxon>Pleocyemata</taxon>
        <taxon>Astacidea</taxon>
        <taxon>Nephropoidea</taxon>
        <taxon>Nephropidae</taxon>
        <taxon>Homarus</taxon>
    </lineage>
</organism>
<feature type="region of interest" description="Disordered" evidence="1">
    <location>
        <begin position="1694"/>
        <end position="1713"/>
    </location>
</feature>
<evidence type="ECO:0000313" key="3">
    <source>
        <dbReference type="Proteomes" id="UP000747542"/>
    </source>
</evidence>
<sequence>MSAFTHYQPVSVMDPVASESVESTIKVEVKEEEPEYIYVDESVCRVKLEEQEDDLVLPKEEETARVVADVGLFGSHQTILQLQPSRTRGRRRKIHQKHKPKSNAVGTTVMILPRPQIQVPNLNITHAPLPISHLQPATQCPPKQMTEPMPEHQSSGTQTVSLKTASLPKVATNSAGAGRKILPRPHIPTSLVHPQQQTVPLQQSVNTSSVHQGTPLNQIHSISPGNNCNIIPIHQLQSALPSSNHTTLPVPQLNSSTVGHCKKTIAISNQKATIPTIVTKPMSVPQLKSTLPVSCTRVSPATHIQSAPADCSKTVGHIQQKQSTKSGVGRKLLLWPKQPSIRQPSGMIIHPQQQSVSLQHLQTLTPVSMHQTVPLQQMQSIPTSSSQQTLPIHQLRSICSVSTPQNIPVQQIQTLNTQQSMTLHPLQNTASVTTHQSLPLQPLQAIPSVSSHQPMPVQHLQNRPSRNSHQTIPLQQIHTVPSGCSQQTMQVQTIASGSSQAIPMQQVQTIPQGNTQQNMPIQHLHTMTSAHSRQNIPVQNLQTITSRNSQQSMAVQHIQTMTTGSSHQNMSLQNLQTLTSVSSHQNIQNLQTITSRSSHETMPMQQLQSVPSGNSHQIMPLQQLRAIPSVTTCQVTPIQHVQPIAPASAHQTMSLQQLQTLAPASQQQNIPLQQLSSITPVSTQQIMPLQQFSNSHSSLPLHQIQALPHASNQQAIPLQQISSVNPNIAQHTSPIQPLQQVPQPNGPQTLPVQQLQPVNQGNAQTNLPLQQLQTSLPSASTHQPHIHYLQSDTSSTSQNMSFQQQLQSISCNGSNQTVQFRSPSCSQNQAAIHQVQPAASTEAHQTVSLHCVAPSKTNLKVPIQPIKTYCRSLINNRLKRLHQQTVSPSCATFKNRPILKVGSVASYAVEKNIKIHEKKLFISGTNDKVTPVVPLQAATPGQGRKILPRPPLPSTSCAAFCKILPKQDIQSGTLYRTIVVPSMKSSVDTHGQNLMSIPELQSTTSSLTHKNVVIQQPEQSNVTATDKKSVSVQQPLSSATVCDFVPSCEQKSDSSECNVDTENDAQSPEELVVSSDLQHQSACCRADADQDGQGTTGVQCKSSPPSECEGPNLDTCGMFSPVPEEESVPPDIDNECASSPQENIAATDECNEIESCTSGTSAACQQSDTQGTANEYSENTQQKYEKTVMNVAPEPQSHQQLLNVSGESSVLSQEQDEVSHIDDRSLPVSHENCASEVLPKDSLPSVTEHITNGITHHGNQLSCSNISTSSYHCPEGYMSLEDRDNSYVIHEEQEGNMSENESEYVNVNEPGKSSPIASHSLCYEREYDSSDTASDLVPLMPELCQSSSISDEFTSTHSQHFDSTTTVQVTSHPQPLYDTIEVKDEPLPVYSHSYADPSEKQYSLFQSSNVNASAQPMSSPALYSNVNAPGQCTIVADIKPELQVGYAVSNTLENNVSSQDLQYHTQCSVTPTLPFQHSQDEIFSNGNLTYDQKQCSSTCVANLPPVSVTHHPHSSTSNSNDFAYQNITSTTFSTACNYIPTPALQQSVSGASGSNYWINSHTQHHHPKVSEELNYSHLQDQTSEDVGDGSVCHQLQGTLQAQPNEYSNQEKEQVDETICQEDVLNQECSQAGNLRQHFQSNLKKCFIRKRRRELMELSKMKVTLMSHKKTIRTLWKKFKIEKRKNSKLREKLVKGREGKTDNGDTSDNPNLCGVEKGHELSATKTKFSRKMFFRSEPLSTSTRKKGGEKNLDIFKRIITFDSEDTDEDVKDFPPTLKDNTSSCTSENELQCLIQEFMMLDDVSQMSKKTFTSSGKTKPIRYRLHFLSVLHKRFIADCCKSCSFQTFCEYIPCNVLKCKADELDSCLCMTCQNPELKIESMVKRRYLSMNTNIEEIIEDEEAFKSFIKILRSLKSHNALLTYTTWSVGTSGSGPLIPRKKSLTRSLGEVSSLLESELYSLKDHIKRTYRQYEAAYEAKCEAAKSALHSVIQTGWSPLIILQSASKKDVPDTQTVISLQSGYMWSDLESTGFVALSDSNDRTSAAVCASLEKVLKRVIKDEMATLTFVVDPQTHISGVRECARKYGVEVKCIFLEPGHGHGVAEAVGNSITQLICDTINANGNSVICSARDVFHLINSHSSNLVYFYTADDICRLRELLHLGSFSKSGHKFIKPKIVMPLQDSNT</sequence>
<proteinExistence type="predicted"/>
<gene>
    <name evidence="2" type="primary">xynB-L6</name>
    <name evidence="2" type="ORF">Hamer_G021635</name>
</gene>
<protein>
    <submittedName>
        <fullName evidence="2">Endo-1-4-beta-xylanase B-like 6</fullName>
    </submittedName>
</protein>
<evidence type="ECO:0000256" key="1">
    <source>
        <dbReference type="SAM" id="MobiDB-lite"/>
    </source>
</evidence>
<name>A0A8J5MNX2_HOMAM</name>
<dbReference type="Proteomes" id="UP000747542">
    <property type="component" value="Unassembled WGS sequence"/>
</dbReference>
<dbReference type="EMBL" id="JAHLQT010035455">
    <property type="protein sequence ID" value="KAG7158359.1"/>
    <property type="molecule type" value="Genomic_DNA"/>
</dbReference>
<reference evidence="2" key="1">
    <citation type="journal article" date="2021" name="Sci. Adv.">
        <title>The American lobster genome reveals insights on longevity, neural, and immune adaptations.</title>
        <authorList>
            <person name="Polinski J.M."/>
            <person name="Zimin A.V."/>
            <person name="Clark K.F."/>
            <person name="Kohn A.B."/>
            <person name="Sadowski N."/>
            <person name="Timp W."/>
            <person name="Ptitsyn A."/>
            <person name="Khanna P."/>
            <person name="Romanova D.Y."/>
            <person name="Williams P."/>
            <person name="Greenwood S.J."/>
            <person name="Moroz L.L."/>
            <person name="Walt D.R."/>
            <person name="Bodnar A.G."/>
        </authorList>
    </citation>
    <scope>NUCLEOTIDE SEQUENCE</scope>
    <source>
        <strain evidence="2">GMGI-L3</strain>
    </source>
</reference>
<dbReference type="OrthoDB" id="6357684at2759"/>
<accession>A0A8J5MNX2</accession>
<comment type="caution">
    <text evidence="2">The sequence shown here is derived from an EMBL/GenBank/DDBJ whole genome shotgun (WGS) entry which is preliminary data.</text>
</comment>
<evidence type="ECO:0000313" key="2">
    <source>
        <dbReference type="EMBL" id="KAG7158359.1"/>
    </source>
</evidence>